<sequence length="111" mass="11643">MSCSSLLAANTWRERIASAKSIVLVGGGAVGTELAGEISDFAPGAKVSIVQRDTLVLNATYPDSFRRRVAKGLEERGVWIVTGDSITGLEQDVLDGKQGVVPGRKITTAKG</sequence>
<evidence type="ECO:0000313" key="7">
    <source>
        <dbReference type="Proteomes" id="UP000054097"/>
    </source>
</evidence>
<dbReference type="InterPro" id="IPR036188">
    <property type="entry name" value="FAD/NAD-bd_sf"/>
</dbReference>
<keyword evidence="2" id="KW-0285">Flavoprotein</keyword>
<dbReference type="EMBL" id="KN824525">
    <property type="protein sequence ID" value="KIM19856.1"/>
    <property type="molecule type" value="Genomic_DNA"/>
</dbReference>
<dbReference type="Proteomes" id="UP000054097">
    <property type="component" value="Unassembled WGS sequence"/>
</dbReference>
<accession>A0A0C3AKM5</accession>
<dbReference type="Pfam" id="PF07992">
    <property type="entry name" value="Pyr_redox_2"/>
    <property type="match status" value="1"/>
</dbReference>
<dbReference type="HOGENOM" id="CLU_2164520_0_0_1"/>
<name>A0A0C3AKM5_SERVB</name>
<reference evidence="6 7" key="1">
    <citation type="submission" date="2014-04" db="EMBL/GenBank/DDBJ databases">
        <authorList>
            <consortium name="DOE Joint Genome Institute"/>
            <person name="Kuo A."/>
            <person name="Zuccaro A."/>
            <person name="Kohler A."/>
            <person name="Nagy L.G."/>
            <person name="Floudas D."/>
            <person name="Copeland A."/>
            <person name="Barry K.W."/>
            <person name="Cichocki N."/>
            <person name="Veneault-Fourrey C."/>
            <person name="LaButti K."/>
            <person name="Lindquist E.A."/>
            <person name="Lipzen A."/>
            <person name="Lundell T."/>
            <person name="Morin E."/>
            <person name="Murat C."/>
            <person name="Sun H."/>
            <person name="Tunlid A."/>
            <person name="Henrissat B."/>
            <person name="Grigoriev I.V."/>
            <person name="Hibbett D.S."/>
            <person name="Martin F."/>
            <person name="Nordberg H.P."/>
            <person name="Cantor M.N."/>
            <person name="Hua S.X."/>
        </authorList>
    </citation>
    <scope>NUCLEOTIDE SEQUENCE [LARGE SCALE GENOMIC DNA]</scope>
    <source>
        <strain evidence="6 7">MAFF 305830</strain>
    </source>
</reference>
<evidence type="ECO:0000259" key="5">
    <source>
        <dbReference type="Pfam" id="PF07992"/>
    </source>
</evidence>
<proteinExistence type="inferred from homology"/>
<dbReference type="STRING" id="933852.A0A0C3AKM5"/>
<dbReference type="GO" id="GO:0004174">
    <property type="term" value="F:electron-transferring-flavoprotein dehydrogenase activity"/>
    <property type="evidence" value="ECO:0007669"/>
    <property type="project" value="TreeGrafter"/>
</dbReference>
<dbReference type="OrthoDB" id="202203at2759"/>
<evidence type="ECO:0000256" key="1">
    <source>
        <dbReference type="ARBA" id="ARBA00006442"/>
    </source>
</evidence>
<evidence type="ECO:0000256" key="4">
    <source>
        <dbReference type="ARBA" id="ARBA00023002"/>
    </source>
</evidence>
<evidence type="ECO:0000313" key="6">
    <source>
        <dbReference type="EMBL" id="KIM19856.1"/>
    </source>
</evidence>
<organism evidence="6 7">
    <name type="scientific">Serendipita vermifera MAFF 305830</name>
    <dbReference type="NCBI Taxonomy" id="933852"/>
    <lineage>
        <taxon>Eukaryota</taxon>
        <taxon>Fungi</taxon>
        <taxon>Dikarya</taxon>
        <taxon>Basidiomycota</taxon>
        <taxon>Agaricomycotina</taxon>
        <taxon>Agaricomycetes</taxon>
        <taxon>Sebacinales</taxon>
        <taxon>Serendipitaceae</taxon>
        <taxon>Serendipita</taxon>
    </lineage>
</organism>
<dbReference type="AlphaFoldDB" id="A0A0C3AKM5"/>
<keyword evidence="3" id="KW-0274">FAD</keyword>
<comment type="similarity">
    <text evidence="1">Belongs to the FAD-dependent oxidoreductase family.</text>
</comment>
<protein>
    <recommendedName>
        <fullName evidence="5">FAD/NAD(P)-binding domain-containing protein</fullName>
    </recommendedName>
</protein>
<dbReference type="SUPFAM" id="SSF51905">
    <property type="entry name" value="FAD/NAD(P)-binding domain"/>
    <property type="match status" value="1"/>
</dbReference>
<dbReference type="PANTHER" id="PTHR43735:SF3">
    <property type="entry name" value="FERROPTOSIS SUPPRESSOR PROTEIN 1"/>
    <property type="match status" value="1"/>
</dbReference>
<keyword evidence="4" id="KW-0560">Oxidoreductase</keyword>
<dbReference type="Gene3D" id="3.50.50.60">
    <property type="entry name" value="FAD/NAD(P)-binding domain"/>
    <property type="match status" value="1"/>
</dbReference>
<dbReference type="PANTHER" id="PTHR43735">
    <property type="entry name" value="APOPTOSIS-INDUCING FACTOR 1"/>
    <property type="match status" value="1"/>
</dbReference>
<dbReference type="GO" id="GO:0005737">
    <property type="term" value="C:cytoplasm"/>
    <property type="evidence" value="ECO:0007669"/>
    <property type="project" value="TreeGrafter"/>
</dbReference>
<reference evidence="7" key="2">
    <citation type="submission" date="2015-01" db="EMBL/GenBank/DDBJ databases">
        <title>Evolutionary Origins and Diversification of the Mycorrhizal Mutualists.</title>
        <authorList>
            <consortium name="DOE Joint Genome Institute"/>
            <consortium name="Mycorrhizal Genomics Consortium"/>
            <person name="Kohler A."/>
            <person name="Kuo A."/>
            <person name="Nagy L.G."/>
            <person name="Floudas D."/>
            <person name="Copeland A."/>
            <person name="Barry K.W."/>
            <person name="Cichocki N."/>
            <person name="Veneault-Fourrey C."/>
            <person name="LaButti K."/>
            <person name="Lindquist E.A."/>
            <person name="Lipzen A."/>
            <person name="Lundell T."/>
            <person name="Morin E."/>
            <person name="Murat C."/>
            <person name="Riley R."/>
            <person name="Ohm R."/>
            <person name="Sun H."/>
            <person name="Tunlid A."/>
            <person name="Henrissat B."/>
            <person name="Grigoriev I.V."/>
            <person name="Hibbett D.S."/>
            <person name="Martin F."/>
        </authorList>
    </citation>
    <scope>NUCLEOTIDE SEQUENCE [LARGE SCALE GENOMIC DNA]</scope>
    <source>
        <strain evidence="7">MAFF 305830</strain>
    </source>
</reference>
<evidence type="ECO:0000256" key="3">
    <source>
        <dbReference type="ARBA" id="ARBA00022827"/>
    </source>
</evidence>
<dbReference type="GO" id="GO:0050660">
    <property type="term" value="F:flavin adenine dinucleotide binding"/>
    <property type="evidence" value="ECO:0007669"/>
    <property type="project" value="TreeGrafter"/>
</dbReference>
<gene>
    <name evidence="6" type="ORF">M408DRAFT_30862</name>
</gene>
<evidence type="ECO:0000256" key="2">
    <source>
        <dbReference type="ARBA" id="ARBA00022630"/>
    </source>
</evidence>
<feature type="domain" description="FAD/NAD(P)-binding" evidence="5">
    <location>
        <begin position="14"/>
        <end position="92"/>
    </location>
</feature>
<feature type="non-terminal residue" evidence="6">
    <location>
        <position position="111"/>
    </location>
</feature>
<keyword evidence="7" id="KW-1185">Reference proteome</keyword>
<dbReference type="InterPro" id="IPR023753">
    <property type="entry name" value="FAD/NAD-binding_dom"/>
</dbReference>